<dbReference type="InterPro" id="IPR041664">
    <property type="entry name" value="AAA_16"/>
</dbReference>
<name>A0A1A3MZY0_MYCAS</name>
<protein>
    <recommendedName>
        <fullName evidence="1">Orc1-like AAA ATPase domain-containing protein</fullName>
    </recommendedName>
</protein>
<dbReference type="EMBL" id="LZLR01000232">
    <property type="protein sequence ID" value="OBK14655.1"/>
    <property type="molecule type" value="Genomic_DNA"/>
</dbReference>
<accession>A0A1A3MZY0</accession>
<feature type="domain" description="Orc1-like AAA ATPase" evidence="1">
    <location>
        <begin position="7"/>
        <end position="122"/>
    </location>
</feature>
<dbReference type="Pfam" id="PF13191">
    <property type="entry name" value="AAA_16"/>
    <property type="match status" value="1"/>
</dbReference>
<dbReference type="Proteomes" id="UP000093819">
    <property type="component" value="Unassembled WGS sequence"/>
</dbReference>
<proteinExistence type="predicted"/>
<reference evidence="2 3" key="1">
    <citation type="submission" date="2016-06" db="EMBL/GenBank/DDBJ databases">
        <authorList>
            <person name="Kjaerup R.B."/>
            <person name="Dalgaard T.S."/>
            <person name="Juul-Madsen H.R."/>
        </authorList>
    </citation>
    <scope>NUCLEOTIDE SEQUENCE [LARGE SCALE GENOMIC DNA]</scope>
    <source>
        <strain evidence="2 3">1245335.1</strain>
    </source>
</reference>
<evidence type="ECO:0000313" key="3">
    <source>
        <dbReference type="Proteomes" id="UP000093819"/>
    </source>
</evidence>
<comment type="caution">
    <text evidence="2">The sequence shown here is derived from an EMBL/GenBank/DDBJ whole genome shotgun (WGS) entry which is preliminary data.</text>
</comment>
<dbReference type="OrthoDB" id="3197423at2"/>
<evidence type="ECO:0000259" key="1">
    <source>
        <dbReference type="Pfam" id="PF13191"/>
    </source>
</evidence>
<sequence length="296" mass="31747">MLDQWPMVGRDHEIGEITRLIADRGARGIVLAGRAGVGKSRLAREVVTATAAAGWTVRSVAATTTSRPIPLGAFSQWTDDAESAPFALARKVVEVLTDGTRPDRLVVFVDDAHVLDDLSALVLHSRAAAIILTLRTGEPAPAAVTALWKDGLLRRCELEPLCRNEIDTLLTATVGAVPDLHCADRLAPHSGKRAVPTIDWHSLRLVADPEAIEDAEQRELIRTSGSEVYIGHPLYAEARLNRCGPSRLRRLRGEIATAMKDGGGPAKVVKRGLLWLDSDLPPEPDVLLAAATAASS</sequence>
<dbReference type="SUPFAM" id="SSF52540">
    <property type="entry name" value="P-loop containing nucleoside triphosphate hydrolases"/>
    <property type="match status" value="1"/>
</dbReference>
<gene>
    <name evidence="2" type="ORF">A5635_09495</name>
</gene>
<evidence type="ECO:0000313" key="2">
    <source>
        <dbReference type="EMBL" id="OBK14655.1"/>
    </source>
</evidence>
<dbReference type="InterPro" id="IPR027417">
    <property type="entry name" value="P-loop_NTPase"/>
</dbReference>
<organism evidence="2 3">
    <name type="scientific">Mycobacterium asiaticum</name>
    <dbReference type="NCBI Taxonomy" id="1790"/>
    <lineage>
        <taxon>Bacteria</taxon>
        <taxon>Bacillati</taxon>
        <taxon>Actinomycetota</taxon>
        <taxon>Actinomycetes</taxon>
        <taxon>Mycobacteriales</taxon>
        <taxon>Mycobacteriaceae</taxon>
        <taxon>Mycobacterium</taxon>
    </lineage>
</organism>
<dbReference type="AlphaFoldDB" id="A0A1A3MZY0"/>
<dbReference type="Gene3D" id="3.40.50.300">
    <property type="entry name" value="P-loop containing nucleotide triphosphate hydrolases"/>
    <property type="match status" value="1"/>
</dbReference>
<dbReference type="RefSeq" id="WP_065038215.1">
    <property type="nucleotide sequence ID" value="NZ_LZLR01000232.1"/>
</dbReference>